<dbReference type="Proteomes" id="UP000015101">
    <property type="component" value="Unassembled WGS sequence"/>
</dbReference>
<dbReference type="EnsemblMetazoa" id="HelroT71264">
    <property type="protein sequence ID" value="HelroP71264"/>
    <property type="gene ID" value="HelroG71264"/>
</dbReference>
<dbReference type="SUPFAM" id="SSF161060">
    <property type="entry name" value="ATP synthase B chain-like"/>
    <property type="match status" value="1"/>
</dbReference>
<dbReference type="GO" id="GO:0045259">
    <property type="term" value="C:proton-transporting ATP synthase complex"/>
    <property type="evidence" value="ECO:0007669"/>
    <property type="project" value="UniProtKB-KW"/>
</dbReference>
<evidence type="ECO:0000256" key="7">
    <source>
        <dbReference type="ARBA" id="ARBA00022990"/>
    </source>
</evidence>
<keyword evidence="2 13" id="KW-0813">Transport</keyword>
<evidence type="ECO:0000313" key="16">
    <source>
        <dbReference type="Proteomes" id="UP000015101"/>
    </source>
</evidence>
<name>T1G0I5_HELRO</name>
<evidence type="ECO:0000256" key="2">
    <source>
        <dbReference type="ARBA" id="ARBA00022448"/>
    </source>
</evidence>
<dbReference type="InterPro" id="IPR008688">
    <property type="entry name" value="ATP_synth_Bsub_B/MI25"/>
</dbReference>
<protein>
    <recommendedName>
        <fullName evidence="13">ATP synthase subunit b</fullName>
    </recommendedName>
</protein>
<evidence type="ECO:0000313" key="15">
    <source>
        <dbReference type="EnsemblMetazoa" id="HelroP71264"/>
    </source>
</evidence>
<evidence type="ECO:0000256" key="13">
    <source>
        <dbReference type="RuleBase" id="RU368017"/>
    </source>
</evidence>
<dbReference type="GO" id="GO:0015986">
    <property type="term" value="P:proton motive force-driven ATP synthesis"/>
    <property type="evidence" value="ECO:0000318"/>
    <property type="project" value="GO_Central"/>
</dbReference>
<evidence type="ECO:0000256" key="8">
    <source>
        <dbReference type="ARBA" id="ARBA00023065"/>
    </source>
</evidence>
<dbReference type="KEGG" id="hro:HELRODRAFT_71264"/>
<evidence type="ECO:0000256" key="3">
    <source>
        <dbReference type="ARBA" id="ARBA00022547"/>
    </source>
</evidence>
<evidence type="ECO:0000256" key="10">
    <source>
        <dbReference type="ARBA" id="ARBA00023136"/>
    </source>
</evidence>
<dbReference type="CTD" id="20214583"/>
<reference evidence="14 16" key="2">
    <citation type="journal article" date="2013" name="Nature">
        <title>Insights into bilaterian evolution from three spiralian genomes.</title>
        <authorList>
            <person name="Simakov O."/>
            <person name="Marletaz F."/>
            <person name="Cho S.J."/>
            <person name="Edsinger-Gonzales E."/>
            <person name="Havlak P."/>
            <person name="Hellsten U."/>
            <person name="Kuo D.H."/>
            <person name="Larsson T."/>
            <person name="Lv J."/>
            <person name="Arendt D."/>
            <person name="Savage R."/>
            <person name="Osoegawa K."/>
            <person name="de Jong P."/>
            <person name="Grimwood J."/>
            <person name="Chapman J.A."/>
            <person name="Shapiro H."/>
            <person name="Aerts A."/>
            <person name="Otillar R.P."/>
            <person name="Terry A.Y."/>
            <person name="Boore J.L."/>
            <person name="Grigoriev I.V."/>
            <person name="Lindberg D.R."/>
            <person name="Seaver E.C."/>
            <person name="Weisblat D.A."/>
            <person name="Putnam N.H."/>
            <person name="Rokhsar D.S."/>
        </authorList>
    </citation>
    <scope>NUCLEOTIDE SEQUENCE</scope>
</reference>
<dbReference type="Pfam" id="PF05405">
    <property type="entry name" value="Mt_ATP-synt_B"/>
    <property type="match status" value="1"/>
</dbReference>
<keyword evidence="3 13" id="KW-0138">CF(0)</keyword>
<comment type="function">
    <text evidence="11 13">Subunit b, of the mitochondrial membrane ATP synthase complex (F(1)F(0) ATP synthase or Complex V) that produces ATP from ADP in the presence of a proton gradient across the membrane which is generated by electron transport complexes of the respiratory chain. ATP synthase complex consist of a soluble F(1) head domain - the catalytic core - and a membrane F(1) domain - the membrane proton channel. These two domains are linked by a central stalk rotating inside the F(1) region and a stationary peripheral stalk. During catalysis, ATP synthesis in the catalytic domain of F(1) is coupled via a rotary mechanism of the central stalk subunits to proton translocation. In vivo, can only synthesize ATP although its ATP hydrolase activity can be activated artificially in vitro. Part of the complex F(0) domain. Part of the complex F(0) domain and the peripheric stalk, which acts as a stator to hold the catalytic alpha(3)beta(3) subcomplex and subunit a/ATP6 static relative to the rotary elements.</text>
</comment>
<evidence type="ECO:0000256" key="1">
    <source>
        <dbReference type="ARBA" id="ARBA00007479"/>
    </source>
</evidence>
<dbReference type="FunFam" id="1.20.5.2210:FF:000001">
    <property type="entry name" value="ATP synthase F(0) complex subunit B1, mitochondrial"/>
    <property type="match status" value="1"/>
</dbReference>
<dbReference type="OMA" id="PEEWFTF"/>
<keyword evidence="7" id="KW-0007">Acetylation</keyword>
<reference evidence="15" key="3">
    <citation type="submission" date="2015-06" db="UniProtKB">
        <authorList>
            <consortium name="EnsemblMetazoa"/>
        </authorList>
    </citation>
    <scope>IDENTIFICATION</scope>
</reference>
<evidence type="ECO:0000256" key="6">
    <source>
        <dbReference type="ARBA" id="ARBA00022946"/>
    </source>
</evidence>
<dbReference type="PANTHER" id="PTHR12733">
    <property type="entry name" value="MITOCHONDRIAL ATP SYNTHASE B CHAIN"/>
    <property type="match status" value="1"/>
</dbReference>
<dbReference type="AlphaFoldDB" id="T1G0I5"/>
<sequence length="217" mass="25463">NFPVLRRPETCPPTRLGFIPEAWFQALYDKTGVTGPYVFGFGFITYLLSKEIVIVEHQFSHFLAFWLAFYWLHRKFGDRIAKALDKKTEHLDEKMFLKPLRDTRESSEKVIKDLEKTIWQEGGQKYIFDAKRENIDLQLESAYRQRLAEVHQGVKRRLDYHMEVENLHKTVEQKHMVNWIVSNVIKGITPQQEKDSMLKCIADLKALAQKQKAAPAV</sequence>
<dbReference type="InParanoid" id="T1G0I5"/>
<comment type="subunit">
    <text evidence="12">Component of the ATP synthase complex composed at least of ATP5F1A/subunit alpha, ATP5F1B/subunit beta, ATP5MC1/subunit c (homooctomer), MT-ATP6/subunit a, MT-ATP8/subunit 8, ATP5ME/subunit e, ATP5MF/subunit f, ATP5MG/subunit g, ATP5MK/subunit k, ATP5MJ/subunit j, ATP5F1C/subunit gamma, ATP5F1D/subunit delta, ATP5F1E/subunit epsilon, ATP5PF/subunit F6, ATP5PB/subunit b, ATP5PD/subunit d, ATP5PO/subunit OSCP. ATP synthase complex consists of a soluble F(1) head domain (subunits alpha(3) and beta(3)) - the catalytic core - and a membrane F(0) domain - the membrane proton channel (subunits c, a, 8, e, f, g, k and j). These two domains are linked by a central stalk (subunits gamma, delta, and epsilon) rotating inside the F1 region and a stationary peripheral stalk (subunits F6, b, d, and OSCP).</text>
</comment>
<evidence type="ECO:0000256" key="4">
    <source>
        <dbReference type="ARBA" id="ARBA00022781"/>
    </source>
</evidence>
<proteinExistence type="inferred from homology"/>
<accession>T1G0I5</accession>
<dbReference type="GO" id="GO:0015078">
    <property type="term" value="F:proton transmembrane transporter activity"/>
    <property type="evidence" value="ECO:0007669"/>
    <property type="project" value="UniProtKB-UniRule"/>
</dbReference>
<evidence type="ECO:0000256" key="12">
    <source>
        <dbReference type="ARBA" id="ARBA00064647"/>
    </source>
</evidence>
<dbReference type="RefSeq" id="XP_009010128.1">
    <property type="nucleotide sequence ID" value="XM_009011880.1"/>
</dbReference>
<dbReference type="eggNOG" id="KOG3976">
    <property type="taxonomic scope" value="Eukaryota"/>
</dbReference>
<dbReference type="FunCoup" id="T1G0I5">
    <property type="interactions" value="1010"/>
</dbReference>
<keyword evidence="5 13" id="KW-0999">Mitochondrion inner membrane</keyword>
<reference evidence="16" key="1">
    <citation type="submission" date="2012-12" db="EMBL/GenBank/DDBJ databases">
        <authorList>
            <person name="Hellsten U."/>
            <person name="Grimwood J."/>
            <person name="Chapman J.A."/>
            <person name="Shapiro H."/>
            <person name="Aerts A."/>
            <person name="Otillar R.P."/>
            <person name="Terry A.Y."/>
            <person name="Boore J.L."/>
            <person name="Simakov O."/>
            <person name="Marletaz F."/>
            <person name="Cho S.-J."/>
            <person name="Edsinger-Gonzales E."/>
            <person name="Havlak P."/>
            <person name="Kuo D.-H."/>
            <person name="Larsson T."/>
            <person name="Lv J."/>
            <person name="Arendt D."/>
            <person name="Savage R."/>
            <person name="Osoegawa K."/>
            <person name="de Jong P."/>
            <person name="Lindberg D.R."/>
            <person name="Seaver E.C."/>
            <person name="Weisblat D.A."/>
            <person name="Putnam N.H."/>
            <person name="Grigoriev I.V."/>
            <person name="Rokhsar D.S."/>
        </authorList>
    </citation>
    <scope>NUCLEOTIDE SEQUENCE</scope>
</reference>
<keyword evidence="4 13" id="KW-0375">Hydrogen ion transport</keyword>
<organism evidence="15 16">
    <name type="scientific">Helobdella robusta</name>
    <name type="common">Californian leech</name>
    <dbReference type="NCBI Taxonomy" id="6412"/>
    <lineage>
        <taxon>Eukaryota</taxon>
        <taxon>Metazoa</taxon>
        <taxon>Spiralia</taxon>
        <taxon>Lophotrochozoa</taxon>
        <taxon>Annelida</taxon>
        <taxon>Clitellata</taxon>
        <taxon>Hirudinea</taxon>
        <taxon>Rhynchobdellida</taxon>
        <taxon>Glossiphoniidae</taxon>
        <taxon>Helobdella</taxon>
    </lineage>
</organism>
<keyword evidence="10 13" id="KW-0472">Membrane</keyword>
<dbReference type="STRING" id="6412.T1G0I5"/>
<dbReference type="Gene3D" id="1.20.5.2210">
    <property type="match status" value="1"/>
</dbReference>
<dbReference type="HOGENOM" id="CLU_087186_1_0_1"/>
<dbReference type="InterPro" id="IPR013837">
    <property type="entry name" value="ATP_synth_F0_suB"/>
</dbReference>
<dbReference type="EMBL" id="AMQM01002495">
    <property type="status" value="NOT_ANNOTATED_CDS"/>
    <property type="molecule type" value="Genomic_DNA"/>
</dbReference>
<comment type="subcellular location">
    <subcellularLocation>
        <location evidence="13">Mitochondrion</location>
    </subcellularLocation>
    <subcellularLocation>
        <location evidence="13">Mitochondrion inner membrane</location>
    </subcellularLocation>
</comment>
<gene>
    <name evidence="15" type="primary">20214583</name>
    <name evidence="14" type="ORF">HELRODRAFT_71264</name>
</gene>
<dbReference type="PANTHER" id="PTHR12733:SF3">
    <property type="entry name" value="ATP SYNTHASE F(0) COMPLEX SUBUNIT B1, MITOCHONDRIAL"/>
    <property type="match status" value="1"/>
</dbReference>
<dbReference type="GO" id="GO:0005743">
    <property type="term" value="C:mitochondrial inner membrane"/>
    <property type="evidence" value="ECO:0007669"/>
    <property type="project" value="UniProtKB-SubCell"/>
</dbReference>
<evidence type="ECO:0000256" key="9">
    <source>
        <dbReference type="ARBA" id="ARBA00023128"/>
    </source>
</evidence>
<keyword evidence="8 13" id="KW-0406">Ion transport</keyword>
<evidence type="ECO:0000313" key="14">
    <source>
        <dbReference type="EMBL" id="ESO11640.1"/>
    </source>
</evidence>
<keyword evidence="16" id="KW-1185">Reference proteome</keyword>
<keyword evidence="6" id="KW-0809">Transit peptide</keyword>
<dbReference type="OrthoDB" id="67388at2759"/>
<keyword evidence="9 13" id="KW-0496">Mitochondrion</keyword>
<comment type="similarity">
    <text evidence="1 13">Belongs to the eukaryotic ATPase B chain family.</text>
</comment>
<evidence type="ECO:0000256" key="5">
    <source>
        <dbReference type="ARBA" id="ARBA00022792"/>
    </source>
</evidence>
<comment type="subunit">
    <text evidence="13">F-type ATPases have 2 components, CF(1) - the catalytic core - and CF(0) - the membrane proton channel. CF(1) and CF(0) have multiple subunits.</text>
</comment>
<evidence type="ECO:0000256" key="11">
    <source>
        <dbReference type="ARBA" id="ARBA00055529"/>
    </source>
</evidence>
<dbReference type="GeneID" id="20214583"/>
<dbReference type="EMBL" id="KB095812">
    <property type="protein sequence ID" value="ESO11640.1"/>
    <property type="molecule type" value="Genomic_DNA"/>
</dbReference>